<keyword evidence="4" id="KW-1185">Reference proteome</keyword>
<protein>
    <recommendedName>
        <fullName evidence="5">LemA family protein</fullName>
    </recommendedName>
</protein>
<evidence type="ECO:0000256" key="2">
    <source>
        <dbReference type="SAM" id="Phobius"/>
    </source>
</evidence>
<evidence type="ECO:0000313" key="3">
    <source>
        <dbReference type="EMBL" id="GAA1623862.1"/>
    </source>
</evidence>
<gene>
    <name evidence="3" type="ORF">GCM10009733_020630</name>
</gene>
<accession>A0ABN2F298</accession>
<evidence type="ECO:0000256" key="1">
    <source>
        <dbReference type="SAM" id="MobiDB-lite"/>
    </source>
</evidence>
<name>A0ABN2F298_9ACTN</name>
<sequence>MSKHTSTFREEFEEEFGFRWKPWRWLIAAIGVVLIIVLIAYVIGWITQPARTAAGVRERVGNADNALFQYEKFHDACAAIVASDKQYQTAKTAAESHDKRMQGKPDPLGRNADESSRLHQVADGFLYTRQKAAEQYNADSRKWTQDLFKSKSLPYRIGDATPDCDA</sequence>
<reference evidence="3 4" key="1">
    <citation type="journal article" date="2019" name="Int. J. Syst. Evol. Microbiol.">
        <title>The Global Catalogue of Microorganisms (GCM) 10K type strain sequencing project: providing services to taxonomists for standard genome sequencing and annotation.</title>
        <authorList>
            <consortium name="The Broad Institute Genomics Platform"/>
            <consortium name="The Broad Institute Genome Sequencing Center for Infectious Disease"/>
            <person name="Wu L."/>
            <person name="Ma J."/>
        </authorList>
    </citation>
    <scope>NUCLEOTIDE SEQUENCE [LARGE SCALE GENOMIC DNA]</scope>
    <source>
        <strain evidence="3 4">JCM 13929</strain>
    </source>
</reference>
<organism evidence="3 4">
    <name type="scientific">Nonomuraea maheshkhaliensis</name>
    <dbReference type="NCBI Taxonomy" id="419590"/>
    <lineage>
        <taxon>Bacteria</taxon>
        <taxon>Bacillati</taxon>
        <taxon>Actinomycetota</taxon>
        <taxon>Actinomycetes</taxon>
        <taxon>Streptosporangiales</taxon>
        <taxon>Streptosporangiaceae</taxon>
        <taxon>Nonomuraea</taxon>
    </lineage>
</organism>
<dbReference type="Proteomes" id="UP001500064">
    <property type="component" value="Unassembled WGS sequence"/>
</dbReference>
<keyword evidence="2" id="KW-1133">Transmembrane helix</keyword>
<feature type="region of interest" description="Disordered" evidence="1">
    <location>
        <begin position="91"/>
        <end position="113"/>
    </location>
</feature>
<feature type="transmembrane region" description="Helical" evidence="2">
    <location>
        <begin position="25"/>
        <end position="47"/>
    </location>
</feature>
<dbReference type="RefSeq" id="WP_346103484.1">
    <property type="nucleotide sequence ID" value="NZ_BAAAMU010000011.1"/>
</dbReference>
<keyword evidence="2" id="KW-0472">Membrane</keyword>
<dbReference type="EMBL" id="BAAAMU010000011">
    <property type="protein sequence ID" value="GAA1623862.1"/>
    <property type="molecule type" value="Genomic_DNA"/>
</dbReference>
<keyword evidence="2" id="KW-0812">Transmembrane</keyword>
<evidence type="ECO:0000313" key="4">
    <source>
        <dbReference type="Proteomes" id="UP001500064"/>
    </source>
</evidence>
<proteinExistence type="predicted"/>
<comment type="caution">
    <text evidence="3">The sequence shown here is derived from an EMBL/GenBank/DDBJ whole genome shotgun (WGS) entry which is preliminary data.</text>
</comment>
<feature type="compositionally biased region" description="Basic and acidic residues" evidence="1">
    <location>
        <begin position="94"/>
        <end position="103"/>
    </location>
</feature>
<evidence type="ECO:0008006" key="5">
    <source>
        <dbReference type="Google" id="ProtNLM"/>
    </source>
</evidence>